<dbReference type="InterPro" id="IPR002867">
    <property type="entry name" value="IBR_dom"/>
</dbReference>
<dbReference type="CDD" id="cd20335">
    <property type="entry name" value="BRcat_RBR"/>
    <property type="match status" value="1"/>
</dbReference>
<evidence type="ECO:0000256" key="3">
    <source>
        <dbReference type="ARBA" id="ARBA00022679"/>
    </source>
</evidence>
<proteinExistence type="predicted"/>
<evidence type="ECO:0000313" key="12">
    <source>
        <dbReference type="Proteomes" id="UP000224634"/>
    </source>
</evidence>
<dbReference type="PROSITE" id="PS00518">
    <property type="entry name" value="ZF_RING_1"/>
    <property type="match status" value="1"/>
</dbReference>
<reference evidence="11 12" key="1">
    <citation type="submission" date="2017-10" db="EMBL/GenBank/DDBJ databases">
        <title>Comparative genomics in systemic dimorphic fungi from Ajellomycetaceae.</title>
        <authorList>
            <person name="Munoz J.F."/>
            <person name="Mcewen J.G."/>
            <person name="Clay O.K."/>
            <person name="Cuomo C.A."/>
        </authorList>
    </citation>
    <scope>NUCLEOTIDE SEQUENCE [LARGE SCALE GENOMIC DNA]</scope>
    <source>
        <strain evidence="11 12">UAMH7299</strain>
    </source>
</reference>
<protein>
    <recommendedName>
        <fullName evidence="2">RBR-type E3 ubiquitin transferase</fullName>
        <ecNumber evidence="2">2.3.2.31</ecNumber>
    </recommendedName>
</protein>
<dbReference type="InterPro" id="IPR017907">
    <property type="entry name" value="Znf_RING_CS"/>
</dbReference>
<organism evidence="11 12">
    <name type="scientific">Polytolypa hystricis (strain UAMH7299)</name>
    <dbReference type="NCBI Taxonomy" id="1447883"/>
    <lineage>
        <taxon>Eukaryota</taxon>
        <taxon>Fungi</taxon>
        <taxon>Dikarya</taxon>
        <taxon>Ascomycota</taxon>
        <taxon>Pezizomycotina</taxon>
        <taxon>Eurotiomycetes</taxon>
        <taxon>Eurotiomycetidae</taxon>
        <taxon>Onygenales</taxon>
        <taxon>Onygenales incertae sedis</taxon>
        <taxon>Polytolypa</taxon>
    </lineage>
</organism>
<sequence length="398" mass="44988">MDNTRFEDLERARVERSRAIARRAGQETQQTQALRAYFELPDRIEVQREQRRETFRRQLQHLTSPEHLDAVTDMVNSIFLGERPAGQAERNNAGDGSNMGQEENSDNITAEDKAKALLEEIKAHREIMEAQLGATAALAGNVHERLENLLEGRRTPSPSAMALRANRRSHATAKSGKYTECDVCTERKRGLDIIELSCSHIICSACVVEFFEQTLADESRFPPKCCGDEIPFSLAKGFLHVGMERHLGEKMVEYNDMDRTYCANPTCAQYIKPENRDCSMGGCEACGDLTCISCKKTLHVGPCDNEYDLIAQGMMLLNDWQQCAKCRNMIERVYGCNHIKCRCGYEFCYSCGVNWENDCECDDEDCDDEDCDEEGSDGEEFEDEGYASGAENWLQIAH</sequence>
<dbReference type="OrthoDB" id="9977870at2759"/>
<dbReference type="STRING" id="1447883.A0A2B7WMX4"/>
<keyword evidence="7" id="KW-0833">Ubl conjugation pathway</keyword>
<dbReference type="CDD" id="cd22584">
    <property type="entry name" value="Rcat_RBR_unk"/>
    <property type="match status" value="1"/>
</dbReference>
<evidence type="ECO:0000313" key="11">
    <source>
        <dbReference type="EMBL" id="PGG97898.1"/>
    </source>
</evidence>
<feature type="region of interest" description="Disordered" evidence="9">
    <location>
        <begin position="84"/>
        <end position="108"/>
    </location>
</feature>
<gene>
    <name evidence="11" type="ORF">AJ80_09623</name>
</gene>
<evidence type="ECO:0000256" key="9">
    <source>
        <dbReference type="SAM" id="MobiDB-lite"/>
    </source>
</evidence>
<dbReference type="GO" id="GO:0016567">
    <property type="term" value="P:protein ubiquitination"/>
    <property type="evidence" value="ECO:0007669"/>
    <property type="project" value="InterPro"/>
</dbReference>
<dbReference type="Gene3D" id="1.20.120.1750">
    <property type="match status" value="1"/>
</dbReference>
<keyword evidence="12" id="KW-1185">Reference proteome</keyword>
<dbReference type="Proteomes" id="UP000224634">
    <property type="component" value="Unassembled WGS sequence"/>
</dbReference>
<dbReference type="Gene3D" id="3.30.40.10">
    <property type="entry name" value="Zinc/RING finger domain, C3HC4 (zinc finger)"/>
    <property type="match status" value="1"/>
</dbReference>
<dbReference type="SUPFAM" id="SSF57850">
    <property type="entry name" value="RING/U-box"/>
    <property type="match status" value="2"/>
</dbReference>
<dbReference type="InterPro" id="IPR031127">
    <property type="entry name" value="E3_UB_ligase_RBR"/>
</dbReference>
<dbReference type="InterPro" id="IPR003977">
    <property type="entry name" value="Parkin"/>
</dbReference>
<keyword evidence="4" id="KW-0479">Metal-binding</keyword>
<dbReference type="InterPro" id="IPR044066">
    <property type="entry name" value="TRIAD_supradom"/>
</dbReference>
<feature type="compositionally biased region" description="Polar residues" evidence="9">
    <location>
        <begin position="94"/>
        <end position="108"/>
    </location>
</feature>
<keyword evidence="6" id="KW-0863">Zinc-finger</keyword>
<feature type="domain" description="RING-type" evidence="10">
    <location>
        <begin position="177"/>
        <end position="370"/>
    </location>
</feature>
<dbReference type="GO" id="GO:0061630">
    <property type="term" value="F:ubiquitin protein ligase activity"/>
    <property type="evidence" value="ECO:0007669"/>
    <property type="project" value="UniProtKB-EC"/>
</dbReference>
<dbReference type="SMART" id="SM00647">
    <property type="entry name" value="IBR"/>
    <property type="match status" value="2"/>
</dbReference>
<evidence type="ECO:0000256" key="8">
    <source>
        <dbReference type="ARBA" id="ARBA00022833"/>
    </source>
</evidence>
<dbReference type="InterPro" id="IPR013083">
    <property type="entry name" value="Znf_RING/FYVE/PHD"/>
</dbReference>
<dbReference type="GO" id="GO:0005829">
    <property type="term" value="C:cytosol"/>
    <property type="evidence" value="ECO:0007669"/>
    <property type="project" value="InterPro"/>
</dbReference>
<dbReference type="EMBL" id="PDNA01000309">
    <property type="protein sequence ID" value="PGG97898.1"/>
    <property type="molecule type" value="Genomic_DNA"/>
</dbReference>
<dbReference type="GO" id="GO:0008270">
    <property type="term" value="F:zinc ion binding"/>
    <property type="evidence" value="ECO:0007669"/>
    <property type="project" value="UniProtKB-KW"/>
</dbReference>
<keyword evidence="3" id="KW-0808">Transferase</keyword>
<evidence type="ECO:0000256" key="2">
    <source>
        <dbReference type="ARBA" id="ARBA00012251"/>
    </source>
</evidence>
<dbReference type="Pfam" id="PF01485">
    <property type="entry name" value="IBR"/>
    <property type="match status" value="2"/>
</dbReference>
<comment type="catalytic activity">
    <reaction evidence="1">
        <text>[E2 ubiquitin-conjugating enzyme]-S-ubiquitinyl-L-cysteine + [acceptor protein]-L-lysine = [E2 ubiquitin-conjugating enzyme]-L-cysteine + [acceptor protein]-N(6)-ubiquitinyl-L-lysine.</text>
        <dbReference type="EC" id="2.3.2.31"/>
    </reaction>
</comment>
<evidence type="ECO:0000256" key="7">
    <source>
        <dbReference type="ARBA" id="ARBA00022786"/>
    </source>
</evidence>
<dbReference type="PRINTS" id="PR01475">
    <property type="entry name" value="PARKIN"/>
</dbReference>
<dbReference type="AlphaFoldDB" id="A0A2B7WMX4"/>
<dbReference type="EC" id="2.3.2.31" evidence="2"/>
<comment type="caution">
    <text evidence="11">The sequence shown here is derived from an EMBL/GenBank/DDBJ whole genome shotgun (WGS) entry which is preliminary data.</text>
</comment>
<dbReference type="PROSITE" id="PS51873">
    <property type="entry name" value="TRIAD"/>
    <property type="match status" value="1"/>
</dbReference>
<evidence type="ECO:0000256" key="5">
    <source>
        <dbReference type="ARBA" id="ARBA00022737"/>
    </source>
</evidence>
<evidence type="ECO:0000256" key="1">
    <source>
        <dbReference type="ARBA" id="ARBA00001798"/>
    </source>
</evidence>
<evidence type="ECO:0000256" key="6">
    <source>
        <dbReference type="ARBA" id="ARBA00022771"/>
    </source>
</evidence>
<accession>A0A2B7WMX4</accession>
<evidence type="ECO:0000259" key="10">
    <source>
        <dbReference type="PROSITE" id="PS51873"/>
    </source>
</evidence>
<dbReference type="PANTHER" id="PTHR11685">
    <property type="entry name" value="RBR FAMILY RING FINGER AND IBR DOMAIN-CONTAINING"/>
    <property type="match status" value="1"/>
</dbReference>
<keyword evidence="5" id="KW-0677">Repeat</keyword>
<name>A0A2B7WMX4_POLH7</name>
<keyword evidence="8" id="KW-0862">Zinc</keyword>
<dbReference type="GO" id="GO:0005739">
    <property type="term" value="C:mitochondrion"/>
    <property type="evidence" value="ECO:0007669"/>
    <property type="project" value="InterPro"/>
</dbReference>
<evidence type="ECO:0000256" key="4">
    <source>
        <dbReference type="ARBA" id="ARBA00022723"/>
    </source>
</evidence>